<feature type="transmembrane region" description="Helical" evidence="1">
    <location>
        <begin position="179"/>
        <end position="199"/>
    </location>
</feature>
<keyword evidence="4" id="KW-1185">Reference proteome</keyword>
<name>A0AAW0FC36_9APHY</name>
<keyword evidence="1" id="KW-0472">Membrane</keyword>
<dbReference type="AlphaFoldDB" id="A0AAW0FC36"/>
<feature type="transmembrane region" description="Helical" evidence="1">
    <location>
        <begin position="126"/>
        <end position="145"/>
    </location>
</feature>
<evidence type="ECO:0000256" key="1">
    <source>
        <dbReference type="SAM" id="Phobius"/>
    </source>
</evidence>
<evidence type="ECO:0000313" key="4">
    <source>
        <dbReference type="Proteomes" id="UP001385951"/>
    </source>
</evidence>
<protein>
    <recommendedName>
        <fullName evidence="2">DUF6535 domain-containing protein</fullName>
    </recommendedName>
</protein>
<evidence type="ECO:0000313" key="3">
    <source>
        <dbReference type="EMBL" id="KAK7677497.1"/>
    </source>
</evidence>
<reference evidence="3 4" key="1">
    <citation type="submission" date="2022-09" db="EMBL/GenBank/DDBJ databases">
        <authorList>
            <person name="Palmer J.M."/>
        </authorList>
    </citation>
    <scope>NUCLEOTIDE SEQUENCE [LARGE SCALE GENOMIC DNA]</scope>
    <source>
        <strain evidence="3 4">DSM 7382</strain>
    </source>
</reference>
<accession>A0AAW0FC36</accession>
<dbReference type="Proteomes" id="UP001385951">
    <property type="component" value="Unassembled WGS sequence"/>
</dbReference>
<feature type="transmembrane region" description="Helical" evidence="1">
    <location>
        <begin position="49"/>
        <end position="66"/>
    </location>
</feature>
<keyword evidence="1" id="KW-1133">Transmembrane helix</keyword>
<comment type="caution">
    <text evidence="3">The sequence shown here is derived from an EMBL/GenBank/DDBJ whole genome shotgun (WGS) entry which is preliminary data.</text>
</comment>
<feature type="domain" description="DUF6535" evidence="2">
    <location>
        <begin position="25"/>
        <end position="206"/>
    </location>
</feature>
<dbReference type="Pfam" id="PF20153">
    <property type="entry name" value="DUF6535"/>
    <property type="match status" value="1"/>
</dbReference>
<sequence>MNDPDPKPKPDVIHKVQIEPDQKGWARLSEMYHKYDEERIKAVNEDIDALLVFAGLFSAVLSAFVIETYQNLQDPADENTRILTQISSQLASLAISRNLINSTMPLPSSMLSSSFSAPVSFIRINTLWSCSLVLSLITASLGILVKQWFHEYMAQDTQTPWVRLRIRFFRTEGLEKWQVFELAAALPLILQVALLLFFIGLSEFLRQLNPIVGWVTTGVMLAWLASFIFTTIAPILSSQCPYKTPILKRPLEYLRPAFQKCLTILVGSITCLCSQLLHALTSHRISTNLMTEYLFSHVLKIYKATLGHLHSRVSKTFNRLLSKFHEHKVDPKRWYPDETKIHDSDHSDIDIIVSSDSLFRDEQLKRTICECSDRIPISTIYGYYKQSLEAGTSRETDGSSTWTVVLSSEAKDRVKDVFGTILLHKHQNFSSDTAWPVVLRSIMMDGKAGPLWNQLPALITTLMQADIEVGAGMVFLMLYSSASQKSFNHGGMWGLCHKGTKEDIVDNLISITRLVGEHFWPHSSSPTSANNHMHTIQNLIEEQHIRKDLAAFCYIFSILLLLTSPEAIWNREGEVRKLTSDIVDILNRDTDLLQNSTPITFWQLDWAEDTLQAMQDQYHGGAVDSNLVTKLREHRNSVSRQVFCRP</sequence>
<proteinExistence type="predicted"/>
<feature type="transmembrane region" description="Helical" evidence="1">
    <location>
        <begin position="211"/>
        <end position="236"/>
    </location>
</feature>
<dbReference type="EMBL" id="JASBNA010000087">
    <property type="protein sequence ID" value="KAK7677497.1"/>
    <property type="molecule type" value="Genomic_DNA"/>
</dbReference>
<dbReference type="InterPro" id="IPR045338">
    <property type="entry name" value="DUF6535"/>
</dbReference>
<evidence type="ECO:0000259" key="2">
    <source>
        <dbReference type="Pfam" id="PF20153"/>
    </source>
</evidence>
<organism evidence="3 4">
    <name type="scientific">Cerrena zonata</name>
    <dbReference type="NCBI Taxonomy" id="2478898"/>
    <lineage>
        <taxon>Eukaryota</taxon>
        <taxon>Fungi</taxon>
        <taxon>Dikarya</taxon>
        <taxon>Basidiomycota</taxon>
        <taxon>Agaricomycotina</taxon>
        <taxon>Agaricomycetes</taxon>
        <taxon>Polyporales</taxon>
        <taxon>Cerrenaceae</taxon>
        <taxon>Cerrena</taxon>
    </lineage>
</organism>
<gene>
    <name evidence="3" type="ORF">QCA50_019503</name>
</gene>
<keyword evidence="1" id="KW-0812">Transmembrane</keyword>